<proteinExistence type="predicted"/>
<evidence type="ECO:0000313" key="2">
    <source>
        <dbReference type="Proteomes" id="UP000509568"/>
    </source>
</evidence>
<dbReference type="KEGG" id="pez:HWQ56_02945"/>
<dbReference type="AlphaFoldDB" id="A0A7D5D4Y0"/>
<gene>
    <name evidence="1" type="ORF">HWQ56_02945</name>
</gene>
<accession>A0A7D5D4Y0</accession>
<evidence type="ECO:0000313" key="1">
    <source>
        <dbReference type="EMBL" id="QKZ02813.1"/>
    </source>
</evidence>
<dbReference type="EMBL" id="CP056030">
    <property type="protein sequence ID" value="QKZ02813.1"/>
    <property type="molecule type" value="Genomic_DNA"/>
</dbReference>
<dbReference type="RefSeq" id="WP_176569741.1">
    <property type="nucleotide sequence ID" value="NZ_CP056030.1"/>
</dbReference>
<name>A0A7D5D4Y0_9PSED</name>
<protein>
    <submittedName>
        <fullName evidence="1">Uncharacterized protein</fullName>
    </submittedName>
</protein>
<keyword evidence="2" id="KW-1185">Reference proteome</keyword>
<organism evidence="1 2">
    <name type="scientific">Pseudomonas eucalypticola</name>
    <dbReference type="NCBI Taxonomy" id="2599595"/>
    <lineage>
        <taxon>Bacteria</taxon>
        <taxon>Pseudomonadati</taxon>
        <taxon>Pseudomonadota</taxon>
        <taxon>Gammaproteobacteria</taxon>
        <taxon>Pseudomonadales</taxon>
        <taxon>Pseudomonadaceae</taxon>
        <taxon>Pseudomonas</taxon>
    </lineage>
</organism>
<reference evidence="1 2" key="1">
    <citation type="submission" date="2020-06" db="EMBL/GenBank/DDBJ databases">
        <title>Pseudomonas eucalypticola sp. nov., an endophyte of Eucalyptus dunnii leaves with biocontrol ability of eucalyptus leaf blight.</title>
        <authorList>
            <person name="Liu Y."/>
            <person name="Song Z."/>
            <person name="Zeng H."/>
            <person name="Lu M."/>
            <person name="Wang X."/>
            <person name="Lian X."/>
            <person name="Zhang Q."/>
        </authorList>
    </citation>
    <scope>NUCLEOTIDE SEQUENCE [LARGE SCALE GENOMIC DNA]</scope>
    <source>
        <strain evidence="1 2">NP-1</strain>
    </source>
</reference>
<dbReference type="Proteomes" id="UP000509568">
    <property type="component" value="Chromosome"/>
</dbReference>
<sequence length="150" mass="16876">MAQPNWDDTLPAPDIWGVIDGELDIKFFDDMNDQDASTAFAINPFQGEPDSWMYLRMFAVKDGIRDIVWAAHMAASGSFSSLWVALHNTLFRPLVEHGGSTPLVFDYYIIKKAPIDKRKGISPSRLAADLAEHKNILPSPEKCVLLTWKK</sequence>